<protein>
    <submittedName>
        <fullName evidence="3">Uncharacterized protein</fullName>
    </submittedName>
</protein>
<keyword evidence="1" id="KW-0472">Membrane</keyword>
<keyword evidence="1" id="KW-1133">Transmembrane helix</keyword>
<feature type="signal peptide" evidence="2">
    <location>
        <begin position="1"/>
        <end position="21"/>
    </location>
</feature>
<gene>
    <name evidence="3" type="ORF">ACAT0790_LOCUS52</name>
</gene>
<accession>A0A7S1PKX2</accession>
<proteinExistence type="predicted"/>
<feature type="chain" id="PRO_5030632310" evidence="2">
    <location>
        <begin position="22"/>
        <end position="582"/>
    </location>
</feature>
<keyword evidence="2" id="KW-0732">Signal</keyword>
<feature type="transmembrane region" description="Helical" evidence="1">
    <location>
        <begin position="531"/>
        <end position="558"/>
    </location>
</feature>
<evidence type="ECO:0000256" key="2">
    <source>
        <dbReference type="SAM" id="SignalP"/>
    </source>
</evidence>
<evidence type="ECO:0000256" key="1">
    <source>
        <dbReference type="SAM" id="Phobius"/>
    </source>
</evidence>
<reference evidence="3" key="1">
    <citation type="submission" date="2021-01" db="EMBL/GenBank/DDBJ databases">
        <authorList>
            <person name="Corre E."/>
            <person name="Pelletier E."/>
            <person name="Niang G."/>
            <person name="Scheremetjew M."/>
            <person name="Finn R."/>
            <person name="Kale V."/>
            <person name="Holt S."/>
            <person name="Cochrane G."/>
            <person name="Meng A."/>
            <person name="Brown T."/>
            <person name="Cohen L."/>
        </authorList>
    </citation>
    <scope>NUCLEOTIDE SEQUENCE</scope>
    <source>
        <strain evidence="3">OF101</strain>
    </source>
</reference>
<name>A0A7S1PKX2_ALECA</name>
<dbReference type="AlphaFoldDB" id="A0A7S1PKX2"/>
<evidence type="ECO:0000313" key="3">
    <source>
        <dbReference type="EMBL" id="CAD9086478.1"/>
    </source>
</evidence>
<keyword evidence="1" id="KW-0812">Transmembrane</keyword>
<dbReference type="EMBL" id="HBGE01000072">
    <property type="protein sequence ID" value="CAD9086478.1"/>
    <property type="molecule type" value="Transcribed_RNA"/>
</dbReference>
<organism evidence="3">
    <name type="scientific">Alexandrium catenella</name>
    <name type="common">Red tide dinoflagellate</name>
    <name type="synonym">Gonyaulax catenella</name>
    <dbReference type="NCBI Taxonomy" id="2925"/>
    <lineage>
        <taxon>Eukaryota</taxon>
        <taxon>Sar</taxon>
        <taxon>Alveolata</taxon>
        <taxon>Dinophyceae</taxon>
        <taxon>Gonyaulacales</taxon>
        <taxon>Pyrocystaceae</taxon>
        <taxon>Alexandrium</taxon>
    </lineage>
</organism>
<sequence length="582" mass="61201">MQMHRLVAVALFATRGLLTYASWGKIAGYPPGSKVTSHNAIDLDQAAIEIALGKATIDYGLVKNIYENGGNSKTYAAFTVTAVPTALSKSDPVVGLTSGAQGKMYSSYPVSTTQTTIKVAYLTSEVQAAYVKCKVGALQGAPTGVTAAASEPYKFQSECFQNEAIKITTSSGDITLTPTGSPTVKAGRTLQGFSTGAGTKMYTTGPNGGCAGASDRVTDGCPYIDFSMYYNYYGDFDYADKFVLAAITGQPTNFANSRGDMDFTGTADQLRKECIKKGTAYMNAYMYAIREFEDAIDDCKAGCVNGFLGSGSSCNSISMDSVHAWDEGVAFYTGSLEGAAVGGSSAGKLPYRLAEKRCADFKTCGEKHDSTSGISYVNIELFKHIAIGAHKVLLGDCEAARPVVRKMVAIMAVPLIQGTLRYAYKVGVENAGDKAKGEGAVFAASIVPRVYTCSTADAQTIMDNMKVGASSTSFAAVKAAFENNYACMGITCEEVGGLWFGAESRYYSGAEPCSSSSTSGSTVVHSKEEVFPVWGIIIIVVACACLCSLLIGCVMVYAKEKKTGMPALAASRIDPSTIGGQC</sequence>